<name>A0AAU8JDH1_9CYAN</name>
<evidence type="ECO:0000313" key="1">
    <source>
        <dbReference type="EMBL" id="XCM36549.1"/>
    </source>
</evidence>
<dbReference type="EMBL" id="CP159837">
    <property type="protein sequence ID" value="XCM36549.1"/>
    <property type="molecule type" value="Genomic_DNA"/>
</dbReference>
<sequence>MTVSQDQTTDGIKERALSIGLQKSDSMLEQDRFRFCFETEEKRKADELCSIWLGVPMKQIIPQAIKYALAYGEKEQDYLNKIKNNSQTNQDSQKTSQRSEVTVQLDTKTLAKIAQYDMKGKENECAILGINLLYEKLIPQKYKTEA</sequence>
<proteinExistence type="predicted"/>
<protein>
    <submittedName>
        <fullName evidence="1">Uncharacterized protein</fullName>
    </submittedName>
</protein>
<reference evidence="1" key="1">
    <citation type="submission" date="2024-07" db="EMBL/GenBank/DDBJ databases">
        <authorList>
            <person name="Kim Y.J."/>
            <person name="Jeong J.Y."/>
        </authorList>
    </citation>
    <scope>NUCLEOTIDE SEQUENCE</scope>
    <source>
        <strain evidence="1">GIHE-MW2</strain>
    </source>
</reference>
<organism evidence="1">
    <name type="scientific">Planktothricoides raciborskii GIHE-MW2</name>
    <dbReference type="NCBI Taxonomy" id="2792601"/>
    <lineage>
        <taxon>Bacteria</taxon>
        <taxon>Bacillati</taxon>
        <taxon>Cyanobacteriota</taxon>
        <taxon>Cyanophyceae</taxon>
        <taxon>Oscillatoriophycideae</taxon>
        <taxon>Oscillatoriales</taxon>
        <taxon>Oscillatoriaceae</taxon>
        <taxon>Planktothricoides</taxon>
    </lineage>
</organism>
<dbReference type="AlphaFoldDB" id="A0AAU8JDH1"/>
<gene>
    <name evidence="1" type="ORF">ABWT76_005313</name>
</gene>
<accession>A0AAU8JDH1</accession>
<dbReference type="RefSeq" id="WP_354635228.1">
    <property type="nucleotide sequence ID" value="NZ_CP159837.1"/>
</dbReference>